<dbReference type="PANTHER" id="PTHR37024:SF3">
    <property type="entry name" value="TYPE VI SECRETION SYSTEM PROTEIN TSSA"/>
    <property type="match status" value="1"/>
</dbReference>
<dbReference type="Proteomes" id="UP000825886">
    <property type="component" value="Chromosome"/>
</dbReference>
<evidence type="ECO:0000259" key="1">
    <source>
        <dbReference type="Pfam" id="PF06812"/>
    </source>
</evidence>
<dbReference type="NCBIfam" id="TIGR03362">
    <property type="entry name" value="VI_chp_7"/>
    <property type="match status" value="1"/>
</dbReference>
<dbReference type="PANTHER" id="PTHR37024">
    <property type="entry name" value="TYPE VI SECRETION SYSTEM DUF2094 AND IMPA-RELATED DOMAIN PROTEIN"/>
    <property type="match status" value="1"/>
</dbReference>
<evidence type="ECO:0000313" key="3">
    <source>
        <dbReference type="Proteomes" id="UP000825886"/>
    </source>
</evidence>
<gene>
    <name evidence="2" type="primary">tssA</name>
    <name evidence="2" type="ORF">K6K13_07500</name>
</gene>
<name>A0ABX9ARG8_9ENTR</name>
<protein>
    <submittedName>
        <fullName evidence="2">Type VI secretion system protein TssA</fullName>
    </submittedName>
</protein>
<evidence type="ECO:0000313" key="2">
    <source>
        <dbReference type="EMBL" id="QZN97199.1"/>
    </source>
</evidence>
<sequence length="468" mass="52024">MHTHPWATRLLTPLSDDRLRAAVAADDPIWEQVENELVKLGSLAHSQVDLNVVAGQCLLLLETRTKDMRVLAQLLRCLQHPAKATPFTSALTLLDAWLTHYWHVAWPASPVQKQKVMIQIVRRFESVLPRAVENASASEVELLERQALALSERWCQLASDKAALTDELVGSISRVRQRQQVQAQTDREVAPVSTSPPDVASFSAAVPAPASIVEINASDERGLRQTQLNVAALLVERQPDAPVGYRLRRNAVWSGITTPPISTQGNKTQLAPVSPDRVDEYQSALTQADHSLWQRVEQSLVLAPYWFDGHMISAAVATHLGHTAVAHAIADELSVFLQRVPELQALAFSDGSPFLTGKCSQWLQSSQPARGAGRGQAGLATEVANCRDEKDINAALALIDDRMRHLKSPRDRFYAELVLADLLMDEGMKALAAQHYQHLWQTCQRLGLMHWEPEMVDRMERLAAIRQR</sequence>
<reference evidence="2 3" key="1">
    <citation type="submission" date="2021-08" db="EMBL/GenBank/DDBJ databases">
        <title>Culture and genomic analysis of Symbiopectobacterium purcellii sp. nov. gen. nov., isolated from the leafhopper Empoasca decipiens.</title>
        <authorList>
            <person name="Nadal-Jimenez P."/>
            <person name="Siozios S."/>
            <person name="Halliday N."/>
            <person name="Camara M."/>
            <person name="Hurst G.D.D."/>
        </authorList>
    </citation>
    <scope>NUCLEOTIDE SEQUENCE [LARGE SCALE GENOMIC DNA]</scope>
    <source>
        <strain evidence="2 3">SyEd1</strain>
    </source>
</reference>
<dbReference type="Pfam" id="PF16989">
    <property type="entry name" value="T6SS_VasJ"/>
    <property type="match status" value="1"/>
</dbReference>
<keyword evidence="3" id="KW-1185">Reference proteome</keyword>
<dbReference type="RefSeq" id="WP_222160220.1">
    <property type="nucleotide sequence ID" value="NZ_CP081864.1"/>
</dbReference>
<dbReference type="InterPro" id="IPR017739">
    <property type="entry name" value="T6SS-assoc_VCA0119"/>
</dbReference>
<organism evidence="2 3">
    <name type="scientific">Symbiopectobacterium purcellii</name>
    <dbReference type="NCBI Taxonomy" id="2871826"/>
    <lineage>
        <taxon>Bacteria</taxon>
        <taxon>Pseudomonadati</taxon>
        <taxon>Pseudomonadota</taxon>
        <taxon>Gammaproteobacteria</taxon>
        <taxon>Enterobacterales</taxon>
        <taxon>Enterobacteriaceae</taxon>
    </lineage>
</organism>
<dbReference type="Pfam" id="PF06812">
    <property type="entry name" value="ImpA_N"/>
    <property type="match status" value="1"/>
</dbReference>
<accession>A0ABX9ARG8</accession>
<proteinExistence type="predicted"/>
<feature type="domain" description="ImpA N-terminal" evidence="1">
    <location>
        <begin position="11"/>
        <end position="109"/>
    </location>
</feature>
<dbReference type="InterPro" id="IPR010657">
    <property type="entry name" value="ImpA_N"/>
</dbReference>
<dbReference type="EMBL" id="CP081864">
    <property type="protein sequence ID" value="QZN97199.1"/>
    <property type="molecule type" value="Genomic_DNA"/>
</dbReference>